<evidence type="ECO:0000256" key="1">
    <source>
        <dbReference type="ARBA" id="ARBA00006484"/>
    </source>
</evidence>
<keyword evidence="2" id="KW-0560">Oxidoreductase</keyword>
<sequence length="242" mass="26064">MSAFSRSSTGISVVQHFSSLINGKTIVITGPSANSIGAETAISLAHASPSIILLAGRSEAKISPVIKEIHTLNPSITTHFVPLDLASQESIRKAASLINSLVEKIDILINNAGVMAVPAYQTTEDGIELQFGCNHIGHFLLTNLILEKLLKAGREGRARIVNEGKDYDPWQAYAQSKTANVLFSSTLAARLKDRNIQSFALQPGYVPTSNLQAHVTSEMWSNVLQQISESSGGQEFEPPKTL</sequence>
<gene>
    <name evidence="4" type="ORF">BCON_0039g00560</name>
</gene>
<dbReference type="SUPFAM" id="SSF51735">
    <property type="entry name" value="NAD(P)-binding Rossmann-fold domains"/>
    <property type="match status" value="1"/>
</dbReference>
<dbReference type="Pfam" id="PF00106">
    <property type="entry name" value="adh_short"/>
    <property type="match status" value="1"/>
</dbReference>
<reference evidence="4 5" key="1">
    <citation type="submission" date="2017-12" db="EMBL/GenBank/DDBJ databases">
        <title>Comparative genomics of Botrytis spp.</title>
        <authorList>
            <person name="Valero-Jimenez C.A."/>
            <person name="Tapia P."/>
            <person name="Veloso J."/>
            <person name="Silva-Moreno E."/>
            <person name="Staats M."/>
            <person name="Valdes J.H."/>
            <person name="Van Kan J.A.L."/>
        </authorList>
    </citation>
    <scope>NUCLEOTIDE SEQUENCE [LARGE SCALE GENOMIC DNA]</scope>
    <source>
        <strain evidence="4 5">MUCL11595</strain>
    </source>
</reference>
<dbReference type="InterPro" id="IPR036291">
    <property type="entry name" value="NAD(P)-bd_dom_sf"/>
</dbReference>
<evidence type="ECO:0008006" key="6">
    <source>
        <dbReference type="Google" id="ProtNLM"/>
    </source>
</evidence>
<evidence type="ECO:0000313" key="5">
    <source>
        <dbReference type="Proteomes" id="UP000297527"/>
    </source>
</evidence>
<organism evidence="4 5">
    <name type="scientific">Botryotinia convoluta</name>
    <dbReference type="NCBI Taxonomy" id="54673"/>
    <lineage>
        <taxon>Eukaryota</taxon>
        <taxon>Fungi</taxon>
        <taxon>Dikarya</taxon>
        <taxon>Ascomycota</taxon>
        <taxon>Pezizomycotina</taxon>
        <taxon>Leotiomycetes</taxon>
        <taxon>Helotiales</taxon>
        <taxon>Sclerotiniaceae</taxon>
        <taxon>Botryotinia</taxon>
    </lineage>
</organism>
<dbReference type="EMBL" id="PQXN01000039">
    <property type="protein sequence ID" value="TGO60025.1"/>
    <property type="molecule type" value="Genomic_DNA"/>
</dbReference>
<name>A0A4Z1IF86_9HELO</name>
<dbReference type="Gene3D" id="3.40.50.720">
    <property type="entry name" value="NAD(P)-binding Rossmann-like Domain"/>
    <property type="match status" value="1"/>
</dbReference>
<dbReference type="AlphaFoldDB" id="A0A4Z1IF86"/>
<proteinExistence type="inferred from homology"/>
<protein>
    <recommendedName>
        <fullName evidence="6">NAD(P)-binding protein</fullName>
    </recommendedName>
</protein>
<evidence type="ECO:0000256" key="3">
    <source>
        <dbReference type="RuleBase" id="RU000363"/>
    </source>
</evidence>
<evidence type="ECO:0000313" key="4">
    <source>
        <dbReference type="EMBL" id="TGO60025.1"/>
    </source>
</evidence>
<dbReference type="Proteomes" id="UP000297527">
    <property type="component" value="Unassembled WGS sequence"/>
</dbReference>
<comment type="caution">
    <text evidence="4">The sequence shown here is derived from an EMBL/GenBank/DDBJ whole genome shotgun (WGS) entry which is preliminary data.</text>
</comment>
<comment type="similarity">
    <text evidence="1 3">Belongs to the short-chain dehydrogenases/reductases (SDR) family.</text>
</comment>
<dbReference type="PRINTS" id="PR00080">
    <property type="entry name" value="SDRFAMILY"/>
</dbReference>
<dbReference type="InterPro" id="IPR002347">
    <property type="entry name" value="SDR_fam"/>
</dbReference>
<evidence type="ECO:0000256" key="2">
    <source>
        <dbReference type="ARBA" id="ARBA00023002"/>
    </source>
</evidence>
<dbReference type="PRINTS" id="PR00081">
    <property type="entry name" value="GDHRDH"/>
</dbReference>
<dbReference type="PANTHER" id="PTHR24320">
    <property type="entry name" value="RETINOL DEHYDROGENASE"/>
    <property type="match status" value="1"/>
</dbReference>
<dbReference type="PANTHER" id="PTHR24320:SF283">
    <property type="entry name" value="RETINOL DEHYDROGENASE 11"/>
    <property type="match status" value="1"/>
</dbReference>
<keyword evidence="5" id="KW-1185">Reference proteome</keyword>
<dbReference type="GO" id="GO:0016491">
    <property type="term" value="F:oxidoreductase activity"/>
    <property type="evidence" value="ECO:0007669"/>
    <property type="project" value="UniProtKB-KW"/>
</dbReference>
<dbReference type="OrthoDB" id="191139at2759"/>
<accession>A0A4Z1IF86</accession>